<protein>
    <submittedName>
        <fullName evidence="1">RagB/SusD family nutrient uptake outer membrane protein</fullName>
    </submittedName>
</protein>
<proteinExistence type="predicted"/>
<dbReference type="Proteomes" id="UP001647509">
    <property type="component" value="Unassembled WGS sequence"/>
</dbReference>
<comment type="caution">
    <text evidence="1">The sequence shown here is derived from an EMBL/GenBank/DDBJ whole genome shotgun (WGS) entry which is preliminary data.</text>
</comment>
<reference evidence="1" key="1">
    <citation type="submission" date="2021-05" db="EMBL/GenBank/DDBJ databases">
        <title>Draft genomes of bacteria isolated from model marine particles.</title>
        <authorList>
            <person name="Datta M.S."/>
            <person name="Schwartzman J.A."/>
            <person name="Enke T.N."/>
            <person name="Saavedra J."/>
            <person name="Cermak N."/>
            <person name="Cordero O.X."/>
        </authorList>
    </citation>
    <scope>NUCLEOTIDE SEQUENCE</scope>
    <source>
        <strain evidence="1">I2M19</strain>
    </source>
</reference>
<organism evidence="1 2">
    <name type="scientific">Pseudotamlana agarivorans</name>
    <dbReference type="NCBI Taxonomy" id="481183"/>
    <lineage>
        <taxon>Bacteria</taxon>
        <taxon>Pseudomonadati</taxon>
        <taxon>Bacteroidota</taxon>
        <taxon>Flavobacteriia</taxon>
        <taxon>Flavobacteriales</taxon>
        <taxon>Flavobacteriaceae</taxon>
        <taxon>Pseudotamlana</taxon>
    </lineage>
</organism>
<name>A0ACC5U9J7_9FLAO</name>
<keyword evidence="2" id="KW-1185">Reference proteome</keyword>
<evidence type="ECO:0000313" key="1">
    <source>
        <dbReference type="EMBL" id="MBU2950976.1"/>
    </source>
</evidence>
<gene>
    <name evidence="1" type="ORF">KO493_09720</name>
</gene>
<sequence length="592" mass="68000">MKQLIFKYIFIALTISFMVSCENNEFLTEENPNFISTETFWTNLTETGNTLNAAYATLQRNDLLNKFEEILRSDMAWPGYGRPNPSNTEEFYLHTYTGSSDPVLGKWQNAYLGIFRANQVIEALENLEVTGDRDLEEWKSQMAQARFLRGLFHFYVYTSYNDGSIVIRDEVPKIEADFNKALSSKQDVIDFVRTDLEFAYKNLYRNGEYPNDDKARATSGAAATILGTTYLYELDYNNAMVYFDDVIKNHGYQIETDLSKMFTTENGDFNSESIFEINFSKDQVRYDLAPWEGESGTNWVNVRTSQTKGAVAPAWAVHAYKTEPMDPLDNRNYYVDYQGNTTLRPMPLRCSAMVAVVDDTETDWYLEKTSESGRFGGRDWGYGWWKIYSNHDIVLGEGDLPGGQAYSYKNIVLNRLSDVYLMQAECKIKTGATQEALDLINEIRQRWGLVSLGQSGGDTSHTYDGVAYTADSLMEHLMRVEKPLETSIEGHNIRFLDFQRWKKSDNYSFKKRLGELASQTYYGLNFTFYSYDTNEMKTKFNNSKIYVGSGAPSEPHIVVDYEFNASFLNYDEERHGTYPIPFDETSSNPSIN</sequence>
<dbReference type="EMBL" id="JAHKPD010000013">
    <property type="protein sequence ID" value="MBU2950976.1"/>
    <property type="molecule type" value="Genomic_DNA"/>
</dbReference>
<accession>A0ACC5U9J7</accession>
<evidence type="ECO:0000313" key="2">
    <source>
        <dbReference type="Proteomes" id="UP001647509"/>
    </source>
</evidence>